<dbReference type="PANTHER" id="PTHR45676:SF41">
    <property type="entry name" value="RING-H2 FINGER PROTEIN ATL66"/>
    <property type="match status" value="1"/>
</dbReference>
<evidence type="ECO:0000256" key="1">
    <source>
        <dbReference type="PROSITE-ProRule" id="PRU00175"/>
    </source>
</evidence>
<dbReference type="SUPFAM" id="SSF57850">
    <property type="entry name" value="RING/U-box"/>
    <property type="match status" value="1"/>
</dbReference>
<accession>A0A2G5B328</accession>
<feature type="non-terminal residue" evidence="3">
    <location>
        <position position="71"/>
    </location>
</feature>
<keyword evidence="1" id="KW-0863">Zinc-finger</keyword>
<dbReference type="EMBL" id="KZ303547">
    <property type="protein sequence ID" value="PIA13117.1"/>
    <property type="molecule type" value="Genomic_DNA"/>
</dbReference>
<dbReference type="Proteomes" id="UP000242474">
    <property type="component" value="Unassembled WGS sequence"/>
</dbReference>
<gene>
    <name evidence="3" type="ORF">COEREDRAFT_27481</name>
</gene>
<dbReference type="InterPro" id="IPR013083">
    <property type="entry name" value="Znf_RING/FYVE/PHD"/>
</dbReference>
<feature type="domain" description="RING-type" evidence="2">
    <location>
        <begin position="27"/>
        <end position="68"/>
    </location>
</feature>
<organism evidence="3 4">
    <name type="scientific">Coemansia reversa (strain ATCC 12441 / NRRL 1564)</name>
    <dbReference type="NCBI Taxonomy" id="763665"/>
    <lineage>
        <taxon>Eukaryota</taxon>
        <taxon>Fungi</taxon>
        <taxon>Fungi incertae sedis</taxon>
        <taxon>Zoopagomycota</taxon>
        <taxon>Kickxellomycotina</taxon>
        <taxon>Kickxellomycetes</taxon>
        <taxon>Kickxellales</taxon>
        <taxon>Kickxellaceae</taxon>
        <taxon>Coemansia</taxon>
    </lineage>
</organism>
<dbReference type="SMART" id="SM00184">
    <property type="entry name" value="RING"/>
    <property type="match status" value="1"/>
</dbReference>
<reference evidence="3 4" key="1">
    <citation type="journal article" date="2015" name="Genome Biol. Evol.">
        <title>Phylogenomic analyses indicate that early fungi evolved digesting cell walls of algal ancestors of land plants.</title>
        <authorList>
            <person name="Chang Y."/>
            <person name="Wang S."/>
            <person name="Sekimoto S."/>
            <person name="Aerts A.L."/>
            <person name="Choi C."/>
            <person name="Clum A."/>
            <person name="LaButti K.M."/>
            <person name="Lindquist E.A."/>
            <person name="Yee Ngan C."/>
            <person name="Ohm R.A."/>
            <person name="Salamov A.A."/>
            <person name="Grigoriev I.V."/>
            <person name="Spatafora J.W."/>
            <person name="Berbee M.L."/>
        </authorList>
    </citation>
    <scope>NUCLEOTIDE SEQUENCE [LARGE SCALE GENOMIC DNA]</scope>
    <source>
        <strain evidence="3 4">NRRL 1564</strain>
    </source>
</reference>
<keyword evidence="1" id="KW-0479">Metal-binding</keyword>
<dbReference type="OrthoDB" id="8062037at2759"/>
<protein>
    <recommendedName>
        <fullName evidence="2">RING-type domain-containing protein</fullName>
    </recommendedName>
</protein>
<name>A0A2G5B328_COERN</name>
<proteinExistence type="predicted"/>
<dbReference type="AlphaFoldDB" id="A0A2G5B328"/>
<dbReference type="PANTHER" id="PTHR45676">
    <property type="entry name" value="RING-H2 FINGER PROTEIN ATL51-RELATED"/>
    <property type="match status" value="1"/>
</dbReference>
<keyword evidence="4" id="KW-1185">Reference proteome</keyword>
<feature type="non-terminal residue" evidence="3">
    <location>
        <position position="1"/>
    </location>
</feature>
<keyword evidence="1" id="KW-0862">Zinc</keyword>
<dbReference type="GO" id="GO:0008270">
    <property type="term" value="F:zinc ion binding"/>
    <property type="evidence" value="ECO:0007669"/>
    <property type="project" value="UniProtKB-KW"/>
</dbReference>
<dbReference type="InterPro" id="IPR001841">
    <property type="entry name" value="Znf_RING"/>
</dbReference>
<evidence type="ECO:0000313" key="3">
    <source>
        <dbReference type="EMBL" id="PIA13117.1"/>
    </source>
</evidence>
<dbReference type="Pfam" id="PF13639">
    <property type="entry name" value="zf-RING_2"/>
    <property type="match status" value="1"/>
</dbReference>
<evidence type="ECO:0000259" key="2">
    <source>
        <dbReference type="PROSITE" id="PS50089"/>
    </source>
</evidence>
<dbReference type="Gene3D" id="3.30.40.10">
    <property type="entry name" value="Zinc/RING finger domain, C3HC4 (zinc finger)"/>
    <property type="match status" value="1"/>
</dbReference>
<evidence type="ECO:0000313" key="4">
    <source>
        <dbReference type="Proteomes" id="UP000242474"/>
    </source>
</evidence>
<sequence length="71" mass="8228">HIPVLSSTQIETFFPTQYSDETHIAVCSVCLDDFGLCQKIRLLKCCHYFHVPCIDPWLYTNTTCPTCRMEI</sequence>
<dbReference type="PROSITE" id="PS50089">
    <property type="entry name" value="ZF_RING_2"/>
    <property type="match status" value="1"/>
</dbReference>
<dbReference type="STRING" id="763665.A0A2G5B328"/>